<name>A0A3B0UKU3_9ZZZZ</name>
<gene>
    <name evidence="2" type="ORF">MNBD_BACTEROID04-1273</name>
</gene>
<sequence length="268" mass="31704">MSLNLIQAQDFDIKDFNEKTETADWLLRYDLVAWYSTDTLMTKDKERIGKLGREWFCFQDSTNTWHSVYGKYENGKYDQIFHFIVKSQSEVIETNDQIDTTFLNKHGQALSRAFAEMKPISDSTSIRFNHYIKENDKGNLDVFIFPAFQPNGTAIYGGEFIYEISPENEIVKDKSYYQGQFLGFKTGEPREIWLNYREKEKPTLGSVFFAWYYKDYFTKINIDNKTSFSTPFNDGGNYTWLNVIKDPKAEAKKKKKKEREERKKNKQH</sequence>
<dbReference type="AlphaFoldDB" id="A0A3B0UKU3"/>
<dbReference type="EMBL" id="UOER01000535">
    <property type="protein sequence ID" value="VAW25957.1"/>
    <property type="molecule type" value="Genomic_DNA"/>
</dbReference>
<organism evidence="2">
    <name type="scientific">hydrothermal vent metagenome</name>
    <dbReference type="NCBI Taxonomy" id="652676"/>
    <lineage>
        <taxon>unclassified sequences</taxon>
        <taxon>metagenomes</taxon>
        <taxon>ecological metagenomes</taxon>
    </lineage>
</organism>
<accession>A0A3B0UKU3</accession>
<feature type="region of interest" description="Disordered" evidence="1">
    <location>
        <begin position="249"/>
        <end position="268"/>
    </location>
</feature>
<proteinExistence type="predicted"/>
<evidence type="ECO:0000256" key="1">
    <source>
        <dbReference type="SAM" id="MobiDB-lite"/>
    </source>
</evidence>
<evidence type="ECO:0000313" key="2">
    <source>
        <dbReference type="EMBL" id="VAW25957.1"/>
    </source>
</evidence>
<reference evidence="2" key="1">
    <citation type="submission" date="2018-06" db="EMBL/GenBank/DDBJ databases">
        <authorList>
            <person name="Zhirakovskaya E."/>
        </authorList>
    </citation>
    <scope>NUCLEOTIDE SEQUENCE</scope>
</reference>
<feature type="compositionally biased region" description="Basic and acidic residues" evidence="1">
    <location>
        <begin position="258"/>
        <end position="268"/>
    </location>
</feature>
<protein>
    <submittedName>
        <fullName evidence="2">Uncharacterized protein</fullName>
    </submittedName>
</protein>